<comment type="catalytic activity">
    <reaction evidence="8">
        <text>GTP + 4 H2O = 2,5-diamino-6-hydroxy-4-(5-phosphoribosylamino)-pyrimidine + formate + 2 phosphate + 3 H(+)</text>
        <dbReference type="Rhea" id="RHEA:23704"/>
        <dbReference type="ChEBI" id="CHEBI:15377"/>
        <dbReference type="ChEBI" id="CHEBI:15378"/>
        <dbReference type="ChEBI" id="CHEBI:15740"/>
        <dbReference type="ChEBI" id="CHEBI:37565"/>
        <dbReference type="ChEBI" id="CHEBI:43474"/>
        <dbReference type="ChEBI" id="CHEBI:58614"/>
        <dbReference type="EC" id="3.5.4.25"/>
    </reaction>
</comment>
<feature type="region of interest" description="Disordered" evidence="9">
    <location>
        <begin position="1"/>
        <end position="149"/>
    </location>
</feature>
<dbReference type="InterPro" id="IPR000926">
    <property type="entry name" value="RibA"/>
</dbReference>
<keyword evidence="6" id="KW-0378">Hydrolase</keyword>
<keyword evidence="7" id="KW-0342">GTP-binding</keyword>
<evidence type="ECO:0000313" key="11">
    <source>
        <dbReference type="EMBL" id="KAK3681282.1"/>
    </source>
</evidence>
<evidence type="ECO:0000256" key="4">
    <source>
        <dbReference type="ARBA" id="ARBA00022619"/>
    </source>
</evidence>
<evidence type="ECO:0000256" key="7">
    <source>
        <dbReference type="ARBA" id="ARBA00023134"/>
    </source>
</evidence>
<dbReference type="Gene3D" id="3.40.50.10990">
    <property type="entry name" value="GTP cyclohydrolase II"/>
    <property type="match status" value="1"/>
</dbReference>
<feature type="compositionally biased region" description="Low complexity" evidence="9">
    <location>
        <begin position="87"/>
        <end position="106"/>
    </location>
</feature>
<dbReference type="NCBIfam" id="NF001591">
    <property type="entry name" value="PRK00393.1"/>
    <property type="match status" value="1"/>
</dbReference>
<dbReference type="InterPro" id="IPR032677">
    <property type="entry name" value="GTP_cyclohydro_II"/>
</dbReference>
<keyword evidence="12" id="KW-1185">Reference proteome</keyword>
<comment type="caution">
    <text evidence="11">The sequence shown here is derived from an EMBL/GenBank/DDBJ whole genome shotgun (WGS) entry which is preliminary data.</text>
</comment>
<sequence>MPNLVAGPRPAAAADTTQLQLPSFYSPKNAATQAGSENGDVENADLSVSATASAVASAAEAPAPPLSPSPSYSNAQGNGPSYPPSTPLGLLAQLSQPPPSSLLSPAFTPPATPGTVTPGGTIAPPLSEPRGVPVDSSVPSGGCGNKRPRLLESLPHVECVVRARIPTTSGTEMFLHLYANNVDNKEHLAIVFGRNIRSRSLDAVRPGETELDRLVRGAYTGRLYPGRTASGLTSSGEADQPQQQDDSPEHPHSHADGTPPLVRIHSECYTGETVWSARCDCGEQLDEAARLMALPSNTAGGIIIYLRQEGRGIGLGEKLKAYNLQDLGNDTVEANLLLRHPADARSYGLATAMLLDLGQHDIRLLTNNPDKIRAVEGPNREIVVKERVAMVPLAWKGQGGFRAPEVDDYIRTKIHKMGHLINTGPPPV</sequence>
<reference evidence="11" key="1">
    <citation type="journal article" date="2023" name="Mol. Phylogenet. Evol.">
        <title>Genome-scale phylogeny and comparative genomics of the fungal order Sordariales.</title>
        <authorList>
            <person name="Hensen N."/>
            <person name="Bonometti L."/>
            <person name="Westerberg I."/>
            <person name="Brannstrom I.O."/>
            <person name="Guillou S."/>
            <person name="Cros-Aarteil S."/>
            <person name="Calhoun S."/>
            <person name="Haridas S."/>
            <person name="Kuo A."/>
            <person name="Mondo S."/>
            <person name="Pangilinan J."/>
            <person name="Riley R."/>
            <person name="LaButti K."/>
            <person name="Andreopoulos B."/>
            <person name="Lipzen A."/>
            <person name="Chen C."/>
            <person name="Yan M."/>
            <person name="Daum C."/>
            <person name="Ng V."/>
            <person name="Clum A."/>
            <person name="Steindorff A."/>
            <person name="Ohm R.A."/>
            <person name="Martin F."/>
            <person name="Silar P."/>
            <person name="Natvig D.O."/>
            <person name="Lalanne C."/>
            <person name="Gautier V."/>
            <person name="Ament-Velasquez S.L."/>
            <person name="Kruys A."/>
            <person name="Hutchinson M.I."/>
            <person name="Powell A.J."/>
            <person name="Barry K."/>
            <person name="Miller A.N."/>
            <person name="Grigoriev I.V."/>
            <person name="Debuchy R."/>
            <person name="Gladieux P."/>
            <person name="Hiltunen Thoren M."/>
            <person name="Johannesson H."/>
        </authorList>
    </citation>
    <scope>NUCLEOTIDE SEQUENCE</scope>
    <source>
        <strain evidence="11">CBS 314.62</strain>
    </source>
</reference>
<accession>A0AAE1C7B7</accession>
<dbReference type="PANTHER" id="PTHR21327:SF29">
    <property type="entry name" value="GTP CYCLOHYDROLASE-2"/>
    <property type="match status" value="1"/>
</dbReference>
<feature type="region of interest" description="Disordered" evidence="9">
    <location>
        <begin position="226"/>
        <end position="261"/>
    </location>
</feature>
<gene>
    <name evidence="11" type="ORF">B0T22DRAFT_473139</name>
</gene>
<evidence type="ECO:0000259" key="10">
    <source>
        <dbReference type="Pfam" id="PF00925"/>
    </source>
</evidence>
<evidence type="ECO:0000256" key="3">
    <source>
        <dbReference type="ARBA" id="ARBA00012762"/>
    </source>
</evidence>
<reference evidence="11" key="2">
    <citation type="submission" date="2023-06" db="EMBL/GenBank/DDBJ databases">
        <authorList>
            <consortium name="Lawrence Berkeley National Laboratory"/>
            <person name="Haridas S."/>
            <person name="Hensen N."/>
            <person name="Bonometti L."/>
            <person name="Westerberg I."/>
            <person name="Brannstrom I.O."/>
            <person name="Guillou S."/>
            <person name="Cros-Aarteil S."/>
            <person name="Calhoun S."/>
            <person name="Kuo A."/>
            <person name="Mondo S."/>
            <person name="Pangilinan J."/>
            <person name="Riley R."/>
            <person name="Labutti K."/>
            <person name="Andreopoulos B."/>
            <person name="Lipzen A."/>
            <person name="Chen C."/>
            <person name="Yanf M."/>
            <person name="Daum C."/>
            <person name="Ng V."/>
            <person name="Clum A."/>
            <person name="Steindorff A."/>
            <person name="Ohm R."/>
            <person name="Martin F."/>
            <person name="Silar P."/>
            <person name="Natvig D."/>
            <person name="Lalanne C."/>
            <person name="Gautier V."/>
            <person name="Ament-Velasquez S.L."/>
            <person name="Kruys A."/>
            <person name="Hutchinson M.I."/>
            <person name="Powell A.J."/>
            <person name="Barry K."/>
            <person name="Miller A.N."/>
            <person name="Grigoriev I.V."/>
            <person name="Debuchy R."/>
            <person name="Gladieux P."/>
            <person name="Thoren M.H."/>
            <person name="Johannesson H."/>
        </authorList>
    </citation>
    <scope>NUCLEOTIDE SEQUENCE</scope>
    <source>
        <strain evidence="11">CBS 314.62</strain>
    </source>
</reference>
<comment type="pathway">
    <text evidence="1">Cofactor biosynthesis; riboflavin biosynthesis.</text>
</comment>
<evidence type="ECO:0000256" key="9">
    <source>
        <dbReference type="SAM" id="MobiDB-lite"/>
    </source>
</evidence>
<dbReference type="AlphaFoldDB" id="A0AAE1C7B7"/>
<organism evidence="11 12">
    <name type="scientific">Podospora appendiculata</name>
    <dbReference type="NCBI Taxonomy" id="314037"/>
    <lineage>
        <taxon>Eukaryota</taxon>
        <taxon>Fungi</taxon>
        <taxon>Dikarya</taxon>
        <taxon>Ascomycota</taxon>
        <taxon>Pezizomycotina</taxon>
        <taxon>Sordariomycetes</taxon>
        <taxon>Sordariomycetidae</taxon>
        <taxon>Sordariales</taxon>
        <taxon>Podosporaceae</taxon>
        <taxon>Podospora</taxon>
    </lineage>
</organism>
<feature type="compositionally biased region" description="Low complexity" evidence="9">
    <location>
        <begin position="47"/>
        <end position="61"/>
    </location>
</feature>
<feature type="compositionally biased region" description="Polar residues" evidence="9">
    <location>
        <begin position="230"/>
        <end position="245"/>
    </location>
</feature>
<dbReference type="GO" id="GO:0003935">
    <property type="term" value="F:GTP cyclohydrolase II activity"/>
    <property type="evidence" value="ECO:0007669"/>
    <property type="project" value="UniProtKB-EC"/>
</dbReference>
<dbReference type="CDD" id="cd00641">
    <property type="entry name" value="GTP_cyclohydro2"/>
    <property type="match status" value="1"/>
</dbReference>
<feature type="domain" description="GTP cyclohydrolase II" evidence="10">
    <location>
        <begin position="256"/>
        <end position="383"/>
    </location>
</feature>
<dbReference type="SUPFAM" id="SSF142695">
    <property type="entry name" value="RibA-like"/>
    <property type="match status" value="1"/>
</dbReference>
<evidence type="ECO:0000256" key="8">
    <source>
        <dbReference type="ARBA" id="ARBA00049295"/>
    </source>
</evidence>
<protein>
    <recommendedName>
        <fullName evidence="3">GTP cyclohydrolase II</fullName>
        <ecNumber evidence="3">3.5.4.25</ecNumber>
    </recommendedName>
</protein>
<keyword evidence="4" id="KW-0686">Riboflavin biosynthesis</keyword>
<name>A0AAE1C7B7_9PEZI</name>
<evidence type="ECO:0000256" key="2">
    <source>
        <dbReference type="ARBA" id="ARBA00008131"/>
    </source>
</evidence>
<proteinExistence type="inferred from homology"/>
<evidence type="ECO:0000256" key="6">
    <source>
        <dbReference type="ARBA" id="ARBA00022801"/>
    </source>
</evidence>
<dbReference type="GO" id="GO:0009231">
    <property type="term" value="P:riboflavin biosynthetic process"/>
    <property type="evidence" value="ECO:0007669"/>
    <property type="project" value="UniProtKB-KW"/>
</dbReference>
<evidence type="ECO:0000256" key="5">
    <source>
        <dbReference type="ARBA" id="ARBA00022741"/>
    </source>
</evidence>
<comment type="similarity">
    <text evidence="2">Belongs to the GTP cyclohydrolase II family.</text>
</comment>
<evidence type="ECO:0000256" key="1">
    <source>
        <dbReference type="ARBA" id="ARBA00005104"/>
    </source>
</evidence>
<dbReference type="Pfam" id="PF00925">
    <property type="entry name" value="GTP_cyclohydro2"/>
    <property type="match status" value="1"/>
</dbReference>
<dbReference type="InterPro" id="IPR036144">
    <property type="entry name" value="RibA-like_sf"/>
</dbReference>
<dbReference type="PANTHER" id="PTHR21327">
    <property type="entry name" value="GTP CYCLOHYDROLASE II-RELATED"/>
    <property type="match status" value="1"/>
</dbReference>
<dbReference type="EC" id="3.5.4.25" evidence="3"/>
<dbReference type="Proteomes" id="UP001270362">
    <property type="component" value="Unassembled WGS sequence"/>
</dbReference>
<dbReference type="GO" id="GO:0005525">
    <property type="term" value="F:GTP binding"/>
    <property type="evidence" value="ECO:0007669"/>
    <property type="project" value="UniProtKB-KW"/>
</dbReference>
<dbReference type="EMBL" id="JAULSO010000007">
    <property type="protein sequence ID" value="KAK3681282.1"/>
    <property type="molecule type" value="Genomic_DNA"/>
</dbReference>
<keyword evidence="5" id="KW-0547">Nucleotide-binding</keyword>
<evidence type="ECO:0000313" key="12">
    <source>
        <dbReference type="Proteomes" id="UP001270362"/>
    </source>
</evidence>
<feature type="compositionally biased region" description="Low complexity" evidence="9">
    <location>
        <begin position="113"/>
        <end position="125"/>
    </location>
</feature>